<dbReference type="AlphaFoldDB" id="A0A0M0G5B1"/>
<keyword evidence="1" id="KW-0812">Transmembrane</keyword>
<protein>
    <submittedName>
        <fullName evidence="2">Uncharacterized protein</fullName>
    </submittedName>
</protein>
<keyword evidence="1" id="KW-1133">Transmembrane helix</keyword>
<evidence type="ECO:0000313" key="3">
    <source>
        <dbReference type="Proteomes" id="UP000037405"/>
    </source>
</evidence>
<organism evidence="2 3">
    <name type="scientific">Rossellomorea marisflavi</name>
    <dbReference type="NCBI Taxonomy" id="189381"/>
    <lineage>
        <taxon>Bacteria</taxon>
        <taxon>Bacillati</taxon>
        <taxon>Bacillota</taxon>
        <taxon>Bacilli</taxon>
        <taxon>Bacillales</taxon>
        <taxon>Bacillaceae</taxon>
        <taxon>Rossellomorea</taxon>
    </lineage>
</organism>
<dbReference type="EMBL" id="LGUE01000004">
    <property type="protein sequence ID" value="KON84636.1"/>
    <property type="molecule type" value="Genomic_DNA"/>
</dbReference>
<dbReference type="RefSeq" id="WP_053428233.1">
    <property type="nucleotide sequence ID" value="NZ_JAUKEF010000003.1"/>
</dbReference>
<reference evidence="3" key="1">
    <citation type="submission" date="2015-07" db="EMBL/GenBank/DDBJ databases">
        <title>Fjat-14235 jcm11544.</title>
        <authorList>
            <person name="Liu B."/>
            <person name="Wang J."/>
            <person name="Zhu Y."/>
            <person name="Liu G."/>
            <person name="Chen Q."/>
            <person name="Chen Z."/>
            <person name="Lan J."/>
            <person name="Che J."/>
            <person name="Ge C."/>
            <person name="Shi H."/>
            <person name="Pan Z."/>
            <person name="Liu X."/>
        </authorList>
    </citation>
    <scope>NUCLEOTIDE SEQUENCE [LARGE SCALE GENOMIC DNA]</scope>
    <source>
        <strain evidence="3">JCM 11544</strain>
    </source>
</reference>
<evidence type="ECO:0000256" key="1">
    <source>
        <dbReference type="SAM" id="Phobius"/>
    </source>
</evidence>
<sequence length="122" mass="13913">MNPRTDHEDEIDIRKTKNLTGIGCLLAVVLPILLLPFIIGWLFFRTGETTLEISSSPHDVHTIEVVKVDEFPDPVIDIRYGDQVMTKTKIPDEIKIDWESDQKATVTLIKGDRKQTIPIIFD</sequence>
<keyword evidence="3" id="KW-1185">Reference proteome</keyword>
<gene>
    <name evidence="2" type="ORF">AF331_11405</name>
</gene>
<keyword evidence="1" id="KW-0472">Membrane</keyword>
<dbReference type="Proteomes" id="UP000037405">
    <property type="component" value="Unassembled WGS sequence"/>
</dbReference>
<evidence type="ECO:0000313" key="2">
    <source>
        <dbReference type="EMBL" id="KON84636.1"/>
    </source>
</evidence>
<proteinExistence type="predicted"/>
<feature type="transmembrane region" description="Helical" evidence="1">
    <location>
        <begin position="21"/>
        <end position="44"/>
    </location>
</feature>
<name>A0A0M0G5B1_9BACI</name>
<accession>A0A0M0G5B1</accession>
<dbReference type="OrthoDB" id="2879186at2"/>
<comment type="caution">
    <text evidence="2">The sequence shown here is derived from an EMBL/GenBank/DDBJ whole genome shotgun (WGS) entry which is preliminary data.</text>
</comment>
<dbReference type="PATRIC" id="fig|189381.12.peg.2299"/>
<dbReference type="STRING" id="189381.GCA_900166615_01599"/>